<dbReference type="GO" id="GO:0005085">
    <property type="term" value="F:guanyl-nucleotide exchange factor activity"/>
    <property type="evidence" value="ECO:0007669"/>
    <property type="project" value="InterPro"/>
</dbReference>
<feature type="domain" description="Roadblock/LAMTOR2" evidence="1">
    <location>
        <begin position="14"/>
        <end position="104"/>
    </location>
</feature>
<dbReference type="EMBL" id="JACNJZ010000055">
    <property type="protein sequence ID" value="MBC8316804.1"/>
    <property type="molecule type" value="Genomic_DNA"/>
</dbReference>
<proteinExistence type="predicted"/>
<dbReference type="InterPro" id="IPR037587">
    <property type="entry name" value="LAMTOR2-like"/>
</dbReference>
<dbReference type="InterPro" id="IPR004942">
    <property type="entry name" value="Roadblock/LAMTOR2_dom"/>
</dbReference>
<dbReference type="GO" id="GO:0060090">
    <property type="term" value="F:molecular adaptor activity"/>
    <property type="evidence" value="ECO:0007669"/>
    <property type="project" value="InterPro"/>
</dbReference>
<dbReference type="Proteomes" id="UP000614424">
    <property type="component" value="Unassembled WGS sequence"/>
</dbReference>
<dbReference type="AlphaFoldDB" id="A0A8J6TB74"/>
<accession>A0A8J6TB74</accession>
<evidence type="ECO:0000259" key="1">
    <source>
        <dbReference type="SMART" id="SM00960"/>
    </source>
</evidence>
<sequence length="133" mass="14407">MMYGVSQEQLEKIDTLLTDELLSIGVHCVIVIDTAGNTIAQLDKGKCACDVASFAALAAGNFAAVDAMAKLVGEEEFSLHFHRGESESIHFSKINDDLLLITIFGNDVSLGFLRLKTAEVIENINEIWGDTSC</sequence>
<name>A0A8J6TB74_9BACT</name>
<dbReference type="SUPFAM" id="SSF103196">
    <property type="entry name" value="Roadblock/LC7 domain"/>
    <property type="match status" value="1"/>
</dbReference>
<dbReference type="PANTHER" id="PTHR13323">
    <property type="entry name" value="LATE ENDOSOMAL/LYSOSOMAL MP1 INTERACTING PROTEIN"/>
    <property type="match status" value="1"/>
</dbReference>
<dbReference type="GO" id="GO:0032008">
    <property type="term" value="P:positive regulation of TOR signaling"/>
    <property type="evidence" value="ECO:0007669"/>
    <property type="project" value="InterPro"/>
</dbReference>
<reference evidence="2 3" key="1">
    <citation type="submission" date="2020-08" db="EMBL/GenBank/DDBJ databases">
        <title>Bridging the membrane lipid divide: bacteria of the FCB group superphylum have the potential to synthesize archaeal ether lipids.</title>
        <authorList>
            <person name="Villanueva L."/>
            <person name="Von Meijenfeldt F.A.B."/>
            <person name="Westbye A.B."/>
            <person name="Yadav S."/>
            <person name="Hopmans E.C."/>
            <person name="Dutilh B.E."/>
            <person name="Sinninghe Damste J.S."/>
        </authorList>
    </citation>
    <scope>NUCLEOTIDE SEQUENCE [LARGE SCALE GENOMIC DNA]</scope>
    <source>
        <strain evidence="2">NIOZ-UU47</strain>
    </source>
</reference>
<evidence type="ECO:0000313" key="3">
    <source>
        <dbReference type="Proteomes" id="UP000614424"/>
    </source>
</evidence>
<evidence type="ECO:0000313" key="2">
    <source>
        <dbReference type="EMBL" id="MBC8316804.1"/>
    </source>
</evidence>
<protein>
    <submittedName>
        <fullName evidence="2">Roadblock/LC7 domain-containing protein</fullName>
    </submittedName>
</protein>
<dbReference type="Pfam" id="PF03259">
    <property type="entry name" value="Robl_LC7"/>
    <property type="match status" value="1"/>
</dbReference>
<comment type="caution">
    <text evidence="2">The sequence shown here is derived from an EMBL/GenBank/DDBJ whole genome shotgun (WGS) entry which is preliminary data.</text>
</comment>
<organism evidence="2 3">
    <name type="scientific">Candidatus Desulfobia pelagia</name>
    <dbReference type="NCBI Taxonomy" id="2841692"/>
    <lineage>
        <taxon>Bacteria</taxon>
        <taxon>Pseudomonadati</taxon>
        <taxon>Thermodesulfobacteriota</taxon>
        <taxon>Desulfobulbia</taxon>
        <taxon>Desulfobulbales</taxon>
        <taxon>Desulfobulbaceae</taxon>
        <taxon>Candidatus Desulfobia</taxon>
    </lineage>
</organism>
<dbReference type="Gene3D" id="3.30.450.30">
    <property type="entry name" value="Dynein light chain 2a, cytoplasmic"/>
    <property type="match status" value="1"/>
</dbReference>
<dbReference type="SMART" id="SM00960">
    <property type="entry name" value="Robl_LC7"/>
    <property type="match status" value="1"/>
</dbReference>
<gene>
    <name evidence="2" type="ORF">H8E41_02795</name>
</gene>